<keyword evidence="4" id="KW-0687">Ribonucleoprotein</keyword>
<evidence type="ECO:0000313" key="8">
    <source>
        <dbReference type="Proteomes" id="UP000254051"/>
    </source>
</evidence>
<evidence type="ECO:0000256" key="2">
    <source>
        <dbReference type="ARBA" id="ARBA00022884"/>
    </source>
</evidence>
<evidence type="ECO:0000259" key="6">
    <source>
        <dbReference type="Pfam" id="PF14693"/>
    </source>
</evidence>
<dbReference type="Pfam" id="PF14693">
    <property type="entry name" value="Ribosomal_TL5_C"/>
    <property type="match status" value="1"/>
</dbReference>
<evidence type="ECO:0000259" key="5">
    <source>
        <dbReference type="Pfam" id="PF01386"/>
    </source>
</evidence>
<dbReference type="GO" id="GO:0006412">
    <property type="term" value="P:translation"/>
    <property type="evidence" value="ECO:0007669"/>
    <property type="project" value="InterPro"/>
</dbReference>
<keyword evidence="1" id="KW-0699">rRNA-binding</keyword>
<dbReference type="InterPro" id="IPR029751">
    <property type="entry name" value="Ribosomal_L25_dom"/>
</dbReference>
<sequence length="187" mass="21036">MYSLKVERRSKNVKAKKLKREGIIPSSIFGGDLKESLLIQIPESEARKLLKAKGRGGNLEIECEGKKYNVIIEHISQNQMTHQIDDIEFQQLGENKAVSSFAQVILKNKNKIPTMVQQFITEIPYKALPSNLVETVEVDMAKLRAGSNLKVSDLSIWNKSDVEVTIDGDRPVLNVTGDSRKQPQPQH</sequence>
<dbReference type="EMBL" id="UHJJ01000018">
    <property type="protein sequence ID" value="SUQ15950.1"/>
    <property type="molecule type" value="Genomic_DNA"/>
</dbReference>
<keyword evidence="3 7" id="KW-0689">Ribosomal protein</keyword>
<dbReference type="InterPro" id="IPR020930">
    <property type="entry name" value="Ribosomal_uL5_bac-type"/>
</dbReference>
<dbReference type="SUPFAM" id="SSF50715">
    <property type="entry name" value="Ribosomal protein L25-like"/>
    <property type="match status" value="1"/>
</dbReference>
<feature type="domain" description="Large ribosomal subunit protein bL25 beta" evidence="6">
    <location>
        <begin position="114"/>
        <end position="177"/>
    </location>
</feature>
<dbReference type="Gene3D" id="2.170.120.20">
    <property type="entry name" value="Ribosomal protein L25, beta domain"/>
    <property type="match status" value="1"/>
</dbReference>
<organism evidence="7 8">
    <name type="scientific">Faecalicatena contorta</name>
    <dbReference type="NCBI Taxonomy" id="39482"/>
    <lineage>
        <taxon>Bacteria</taxon>
        <taxon>Bacillati</taxon>
        <taxon>Bacillota</taxon>
        <taxon>Clostridia</taxon>
        <taxon>Lachnospirales</taxon>
        <taxon>Lachnospiraceae</taxon>
        <taxon>Faecalicatena</taxon>
    </lineage>
</organism>
<protein>
    <submittedName>
        <fullName evidence="7">LSU ribosomal protein L25P</fullName>
    </submittedName>
</protein>
<name>A0A315ZPS1_9FIRM</name>
<dbReference type="GO" id="GO:0003735">
    <property type="term" value="F:structural constituent of ribosome"/>
    <property type="evidence" value="ECO:0007669"/>
    <property type="project" value="InterPro"/>
</dbReference>
<dbReference type="OrthoDB" id="9790002at2"/>
<dbReference type="Pfam" id="PF01386">
    <property type="entry name" value="Ribosomal_L25p"/>
    <property type="match status" value="1"/>
</dbReference>
<dbReference type="Proteomes" id="UP000254051">
    <property type="component" value="Unassembled WGS sequence"/>
</dbReference>
<keyword evidence="8" id="KW-1185">Reference proteome</keyword>
<evidence type="ECO:0000256" key="1">
    <source>
        <dbReference type="ARBA" id="ARBA00022730"/>
    </source>
</evidence>
<evidence type="ECO:0000256" key="4">
    <source>
        <dbReference type="ARBA" id="ARBA00023274"/>
    </source>
</evidence>
<dbReference type="GO" id="GO:0008097">
    <property type="term" value="F:5S rRNA binding"/>
    <property type="evidence" value="ECO:0007669"/>
    <property type="project" value="TreeGrafter"/>
</dbReference>
<dbReference type="Gene3D" id="2.40.240.10">
    <property type="entry name" value="Ribosomal Protein L25, Chain P"/>
    <property type="match status" value="1"/>
</dbReference>
<dbReference type="PANTHER" id="PTHR33284:SF1">
    <property type="entry name" value="RIBOSOMAL PROTEIN L25_GLN-TRNA SYNTHETASE, ANTI-CODON-BINDING DOMAIN-CONTAINING PROTEIN"/>
    <property type="match status" value="1"/>
</dbReference>
<evidence type="ECO:0000313" key="7">
    <source>
        <dbReference type="EMBL" id="SUQ15950.1"/>
    </source>
</evidence>
<keyword evidence="2" id="KW-0694">RNA-binding</keyword>
<dbReference type="InterPro" id="IPR037121">
    <property type="entry name" value="Ribosomal_bL25_C"/>
</dbReference>
<evidence type="ECO:0000256" key="3">
    <source>
        <dbReference type="ARBA" id="ARBA00022980"/>
    </source>
</evidence>
<reference evidence="8" key="1">
    <citation type="submission" date="2017-07" db="EMBL/GenBank/DDBJ databases">
        <authorList>
            <person name="Varghese N."/>
            <person name="Submissions S."/>
        </authorList>
    </citation>
    <scope>NUCLEOTIDE SEQUENCE [LARGE SCALE GENOMIC DNA]</scope>
    <source>
        <strain evidence="8">NLAE-zl-C134</strain>
    </source>
</reference>
<accession>A0A315ZPS1</accession>
<feature type="domain" description="Large ribosomal subunit protein bL25 L25" evidence="5">
    <location>
        <begin position="4"/>
        <end position="89"/>
    </location>
</feature>
<gene>
    <name evidence="7" type="ORF">SAMN05216529_11861</name>
</gene>
<dbReference type="InterPro" id="IPR011035">
    <property type="entry name" value="Ribosomal_bL25/Gln-tRNA_synth"/>
</dbReference>
<dbReference type="InterPro" id="IPR020056">
    <property type="entry name" value="Rbsml_bL25/Gln-tRNA_synth_N"/>
</dbReference>
<dbReference type="InterPro" id="IPR020057">
    <property type="entry name" value="Ribosomal_bL25_b-dom"/>
</dbReference>
<dbReference type="PANTHER" id="PTHR33284">
    <property type="entry name" value="RIBOSOMAL PROTEIN L25/GLN-TRNA SYNTHETASE, ANTI-CODON-BINDING DOMAIN-CONTAINING PROTEIN"/>
    <property type="match status" value="1"/>
</dbReference>
<proteinExistence type="predicted"/>
<dbReference type="RefSeq" id="WP_109714229.1">
    <property type="nucleotide sequence ID" value="NZ_QGDS01000018.1"/>
</dbReference>
<dbReference type="AlphaFoldDB" id="A0A315ZPS1"/>
<dbReference type="GO" id="GO:0022625">
    <property type="term" value="C:cytosolic large ribosomal subunit"/>
    <property type="evidence" value="ECO:0007669"/>
    <property type="project" value="TreeGrafter"/>
</dbReference>